<dbReference type="WBParaSite" id="ASIM_0000176401-mRNA-1">
    <property type="protein sequence ID" value="ASIM_0000176401-mRNA-1"/>
    <property type="gene ID" value="ASIM_0000176401"/>
</dbReference>
<evidence type="ECO:0000313" key="3">
    <source>
        <dbReference type="Proteomes" id="UP000267096"/>
    </source>
</evidence>
<keyword evidence="1" id="KW-0472">Membrane</keyword>
<name>A0A0M3J2K5_ANISI</name>
<reference evidence="2 3" key="2">
    <citation type="submission" date="2018-11" db="EMBL/GenBank/DDBJ databases">
        <authorList>
            <consortium name="Pathogen Informatics"/>
        </authorList>
    </citation>
    <scope>NUCLEOTIDE SEQUENCE [LARGE SCALE GENOMIC DNA]</scope>
</reference>
<gene>
    <name evidence="2" type="ORF">ASIM_LOCUS1638</name>
</gene>
<feature type="transmembrane region" description="Helical" evidence="1">
    <location>
        <begin position="56"/>
        <end position="85"/>
    </location>
</feature>
<evidence type="ECO:0000313" key="2">
    <source>
        <dbReference type="EMBL" id="VDK18993.1"/>
    </source>
</evidence>
<organism evidence="4">
    <name type="scientific">Anisakis simplex</name>
    <name type="common">Herring worm</name>
    <dbReference type="NCBI Taxonomy" id="6269"/>
    <lineage>
        <taxon>Eukaryota</taxon>
        <taxon>Metazoa</taxon>
        <taxon>Ecdysozoa</taxon>
        <taxon>Nematoda</taxon>
        <taxon>Chromadorea</taxon>
        <taxon>Rhabditida</taxon>
        <taxon>Spirurina</taxon>
        <taxon>Ascaridomorpha</taxon>
        <taxon>Ascaridoidea</taxon>
        <taxon>Anisakidae</taxon>
        <taxon>Anisakis</taxon>
        <taxon>Anisakis simplex complex</taxon>
    </lineage>
</organism>
<keyword evidence="1" id="KW-0812">Transmembrane</keyword>
<sequence length="100" mass="11344">MLYEDWNGAEEFDMGNETATLDIDHLPVQDWCFDILLFYESIGDENSMQVLNQLMVYAQFSFVVNGVITCTLAIFGLIGNALLFYQVGSFETSIYHASTH</sequence>
<reference evidence="4" key="1">
    <citation type="submission" date="2017-02" db="UniProtKB">
        <authorList>
            <consortium name="WormBaseParasite"/>
        </authorList>
    </citation>
    <scope>IDENTIFICATION</scope>
</reference>
<dbReference type="AlphaFoldDB" id="A0A0M3J2K5"/>
<dbReference type="EMBL" id="UYRR01001845">
    <property type="protein sequence ID" value="VDK18993.1"/>
    <property type="molecule type" value="Genomic_DNA"/>
</dbReference>
<proteinExistence type="predicted"/>
<keyword evidence="3" id="KW-1185">Reference proteome</keyword>
<evidence type="ECO:0000313" key="4">
    <source>
        <dbReference type="WBParaSite" id="ASIM_0000176401-mRNA-1"/>
    </source>
</evidence>
<protein>
    <submittedName>
        <fullName evidence="4">Aa_trans domain-containing protein</fullName>
    </submittedName>
</protein>
<evidence type="ECO:0000256" key="1">
    <source>
        <dbReference type="SAM" id="Phobius"/>
    </source>
</evidence>
<accession>A0A0M3J2K5</accession>
<keyword evidence="1" id="KW-1133">Transmembrane helix</keyword>
<dbReference type="Proteomes" id="UP000267096">
    <property type="component" value="Unassembled WGS sequence"/>
</dbReference>